<evidence type="ECO:0000313" key="5">
    <source>
        <dbReference type="EMBL" id="KAL3099202.1"/>
    </source>
</evidence>
<dbReference type="Pfam" id="PF00406">
    <property type="entry name" value="ADK"/>
    <property type="match status" value="1"/>
</dbReference>
<evidence type="ECO:0000313" key="6">
    <source>
        <dbReference type="Proteomes" id="UP001620645"/>
    </source>
</evidence>
<dbReference type="InterPro" id="IPR000850">
    <property type="entry name" value="Adenylat/UMP-CMP_kin"/>
</dbReference>
<reference evidence="5 6" key="1">
    <citation type="submission" date="2024-10" db="EMBL/GenBank/DDBJ databases">
        <authorList>
            <person name="Kim D."/>
        </authorList>
    </citation>
    <scope>NUCLEOTIDE SEQUENCE [LARGE SCALE GENOMIC DNA]</scope>
    <source>
        <strain evidence="5">Taebaek</strain>
    </source>
</reference>
<evidence type="ECO:0000256" key="3">
    <source>
        <dbReference type="ARBA" id="ARBA00022777"/>
    </source>
</evidence>
<dbReference type="InterPro" id="IPR027417">
    <property type="entry name" value="P-loop_NTPase"/>
</dbReference>
<dbReference type="AlphaFoldDB" id="A0ABD2K8H5"/>
<dbReference type="GO" id="GO:0000166">
    <property type="term" value="F:nucleotide binding"/>
    <property type="evidence" value="ECO:0007669"/>
    <property type="project" value="UniProtKB-KW"/>
</dbReference>
<evidence type="ECO:0000256" key="1">
    <source>
        <dbReference type="ARBA" id="ARBA00022679"/>
    </source>
</evidence>
<dbReference type="PANTHER" id="PTHR23359">
    <property type="entry name" value="NUCLEOTIDE KINASE"/>
    <property type="match status" value="1"/>
</dbReference>
<proteinExistence type="predicted"/>
<dbReference type="EMBL" id="JBICCN010000040">
    <property type="protein sequence ID" value="KAL3099202.1"/>
    <property type="molecule type" value="Genomic_DNA"/>
</dbReference>
<evidence type="ECO:0000256" key="2">
    <source>
        <dbReference type="ARBA" id="ARBA00022741"/>
    </source>
</evidence>
<feature type="compositionally biased region" description="Basic and acidic residues" evidence="4">
    <location>
        <begin position="234"/>
        <end position="247"/>
    </location>
</feature>
<comment type="caution">
    <text evidence="5">The sequence shown here is derived from an EMBL/GenBank/DDBJ whole genome shotgun (WGS) entry which is preliminary data.</text>
</comment>
<keyword evidence="2" id="KW-0547">Nucleotide-binding</keyword>
<dbReference type="Proteomes" id="UP001620645">
    <property type="component" value="Unassembled WGS sequence"/>
</dbReference>
<evidence type="ECO:0008006" key="7">
    <source>
        <dbReference type="Google" id="ProtNLM"/>
    </source>
</evidence>
<accession>A0ABD2K8H5</accession>
<keyword evidence="1" id="KW-0808">Transferase</keyword>
<name>A0ABD2K8H5_HETSC</name>
<feature type="region of interest" description="Disordered" evidence="4">
    <location>
        <begin position="455"/>
        <end position="563"/>
    </location>
</feature>
<dbReference type="SUPFAM" id="SSF52540">
    <property type="entry name" value="P-loop containing nucleoside triphosphate hydrolases"/>
    <property type="match status" value="1"/>
</dbReference>
<dbReference type="Gene3D" id="3.40.50.300">
    <property type="entry name" value="P-loop containing nucleotide triphosphate hydrolases"/>
    <property type="match status" value="1"/>
</dbReference>
<gene>
    <name evidence="5" type="ORF">niasHS_000810</name>
</gene>
<keyword evidence="6" id="KW-1185">Reference proteome</keyword>
<feature type="region of interest" description="Disordered" evidence="4">
    <location>
        <begin position="217"/>
        <end position="247"/>
    </location>
</feature>
<dbReference type="GO" id="GO:0016301">
    <property type="term" value="F:kinase activity"/>
    <property type="evidence" value="ECO:0007669"/>
    <property type="project" value="UniProtKB-KW"/>
</dbReference>
<feature type="compositionally biased region" description="Polar residues" evidence="4">
    <location>
        <begin position="456"/>
        <end position="476"/>
    </location>
</feature>
<organism evidence="5 6">
    <name type="scientific">Heterodera schachtii</name>
    <name type="common">Sugarbeet cyst nematode worm</name>
    <name type="synonym">Tylenchus schachtii</name>
    <dbReference type="NCBI Taxonomy" id="97005"/>
    <lineage>
        <taxon>Eukaryota</taxon>
        <taxon>Metazoa</taxon>
        <taxon>Ecdysozoa</taxon>
        <taxon>Nematoda</taxon>
        <taxon>Chromadorea</taxon>
        <taxon>Rhabditida</taxon>
        <taxon>Tylenchina</taxon>
        <taxon>Tylenchomorpha</taxon>
        <taxon>Tylenchoidea</taxon>
        <taxon>Heteroderidae</taxon>
        <taxon>Heteroderinae</taxon>
        <taxon>Heterodera</taxon>
    </lineage>
</organism>
<evidence type="ECO:0000256" key="4">
    <source>
        <dbReference type="SAM" id="MobiDB-lite"/>
    </source>
</evidence>
<feature type="compositionally biased region" description="Low complexity" evidence="4">
    <location>
        <begin position="485"/>
        <end position="500"/>
    </location>
</feature>
<protein>
    <recommendedName>
        <fullName evidence="7">Adenylate kinase</fullName>
    </recommendedName>
</protein>
<keyword evidence="3" id="KW-0418">Kinase</keyword>
<feature type="compositionally biased region" description="Low complexity" evidence="4">
    <location>
        <begin position="218"/>
        <end position="233"/>
    </location>
</feature>
<sequence length="563" mass="63831">MGCAPSICARNNEIGIASFKRRSPCCNFLFKCATSSSSPPAGVGLIEDIDLNLHKVLRLQPPISIEIGSGVNQPSEDRQQSVLFLFGGPGSMKGILTQELAQEFDFVTISIEDLIFSSLPRKVADTVKNTVELQELMKRDPAVINLKWVLQMISARLAATSAQRFMVDIVPELSFIFKSNAFKAGDHCQRLEEFDRKHNVLFALELFISQEHQLLEGSSSDSTFSSPSSSSSSKAKDKEEANNISRGFDEADKGRLEKRLEAYHDCAEPFLKYFRKQKRVVKLDLKIPYNEDLSRTVRQLFIDIGFGRNNDSIRVVLFLQSEHQAEEIDTDYYNLRKIKLADICHDKEEPLGSQIRAIRKYIYRTAQVDEHILVLLKGLNNMEYPRSKQRINFVEYKTTYLDFYIRSLSRHSPRQRCRMPFRAITSTKGEVCLFPEAMSSRLCKKIGLTFGEKLSMSETSETNREATNSRASQLSVSPAPPPEHPQAQQQQQQYSPQQNQLMTQFPPGMELNVPLSTTTTAQPAPPLSPVARIANSGHGHQHHHHHQQQQQHNNSRHPQQMSS</sequence>